<gene>
    <name evidence="1" type="ORF">DOTSEDRAFT_73413</name>
</gene>
<accession>N1PIY3</accession>
<dbReference type="PANTHER" id="PTHR36922:SF1">
    <property type="entry name" value="DUF1993 DOMAIN-CONTAINING PROTEIN"/>
    <property type="match status" value="1"/>
</dbReference>
<dbReference type="Proteomes" id="UP000016933">
    <property type="component" value="Unassembled WGS sequence"/>
</dbReference>
<dbReference type="PANTHER" id="PTHR36922">
    <property type="entry name" value="BLL2446 PROTEIN"/>
    <property type="match status" value="1"/>
</dbReference>
<dbReference type="eggNOG" id="ENOG502SRAW">
    <property type="taxonomic scope" value="Eukaryota"/>
</dbReference>
<dbReference type="InterPro" id="IPR018531">
    <property type="entry name" value="DUF1993"/>
</dbReference>
<sequence length="172" mass="19375">MSLNLYDLSVPIFLRALENLKTVLQVGQTWAKDNNVDEKKLIEGRIIEDMKPLPFQIHSCCNNAKGILHLIGGEEAAPVPDNEKTFDEFLTRIDSTIAVLEKAQRGKFVDPAQKITLKIGPRELEFEAIKYLTNFAIPNFFFHHTAAYMILRKEGVNVGKLDYLGGKDLTTA</sequence>
<dbReference type="HOGENOM" id="CLU_090929_1_0_1"/>
<dbReference type="Pfam" id="PF09351">
    <property type="entry name" value="DUF1993"/>
    <property type="match status" value="1"/>
</dbReference>
<name>N1PIY3_DOTSN</name>
<protein>
    <recommendedName>
        <fullName evidence="3">DUF1993 domain-containing protein</fullName>
    </recommendedName>
</protein>
<keyword evidence="2" id="KW-1185">Reference proteome</keyword>
<dbReference type="SUPFAM" id="SSF109854">
    <property type="entry name" value="DinB/YfiT-like putative metalloenzymes"/>
    <property type="match status" value="1"/>
</dbReference>
<organism evidence="1 2">
    <name type="scientific">Dothistroma septosporum (strain NZE10 / CBS 128990)</name>
    <name type="common">Red band needle blight fungus</name>
    <name type="synonym">Mycosphaerella pini</name>
    <dbReference type="NCBI Taxonomy" id="675120"/>
    <lineage>
        <taxon>Eukaryota</taxon>
        <taxon>Fungi</taxon>
        <taxon>Dikarya</taxon>
        <taxon>Ascomycota</taxon>
        <taxon>Pezizomycotina</taxon>
        <taxon>Dothideomycetes</taxon>
        <taxon>Dothideomycetidae</taxon>
        <taxon>Mycosphaerellales</taxon>
        <taxon>Mycosphaerellaceae</taxon>
        <taxon>Dothistroma</taxon>
    </lineage>
</organism>
<dbReference type="AlphaFoldDB" id="N1PIY3"/>
<dbReference type="InterPro" id="IPR034660">
    <property type="entry name" value="DinB/YfiT-like"/>
</dbReference>
<dbReference type="OrthoDB" id="3724345at2759"/>
<dbReference type="OMA" id="HAIPNLY"/>
<dbReference type="STRING" id="675120.N1PIY3"/>
<evidence type="ECO:0000313" key="2">
    <source>
        <dbReference type="Proteomes" id="UP000016933"/>
    </source>
</evidence>
<proteinExistence type="predicted"/>
<dbReference type="EMBL" id="KB446541">
    <property type="protein sequence ID" value="EME42553.1"/>
    <property type="molecule type" value="Genomic_DNA"/>
</dbReference>
<dbReference type="Gene3D" id="1.20.120.450">
    <property type="entry name" value="dinb family like domain"/>
    <property type="match status" value="1"/>
</dbReference>
<evidence type="ECO:0008006" key="3">
    <source>
        <dbReference type="Google" id="ProtNLM"/>
    </source>
</evidence>
<reference evidence="1 2" key="2">
    <citation type="journal article" date="2012" name="PLoS Pathog.">
        <title>Diverse lifestyles and strategies of plant pathogenesis encoded in the genomes of eighteen Dothideomycetes fungi.</title>
        <authorList>
            <person name="Ohm R.A."/>
            <person name="Feau N."/>
            <person name="Henrissat B."/>
            <person name="Schoch C.L."/>
            <person name="Horwitz B.A."/>
            <person name="Barry K.W."/>
            <person name="Condon B.J."/>
            <person name="Copeland A.C."/>
            <person name="Dhillon B."/>
            <person name="Glaser F."/>
            <person name="Hesse C.N."/>
            <person name="Kosti I."/>
            <person name="LaButti K."/>
            <person name="Lindquist E.A."/>
            <person name="Lucas S."/>
            <person name="Salamov A.A."/>
            <person name="Bradshaw R.E."/>
            <person name="Ciuffetti L."/>
            <person name="Hamelin R.C."/>
            <person name="Kema G.H.J."/>
            <person name="Lawrence C."/>
            <person name="Scott J.A."/>
            <person name="Spatafora J.W."/>
            <person name="Turgeon B.G."/>
            <person name="de Wit P.J.G.M."/>
            <person name="Zhong S."/>
            <person name="Goodwin S.B."/>
            <person name="Grigoriev I.V."/>
        </authorList>
    </citation>
    <scope>NUCLEOTIDE SEQUENCE [LARGE SCALE GENOMIC DNA]</scope>
    <source>
        <strain evidence="2">NZE10 / CBS 128990</strain>
    </source>
</reference>
<evidence type="ECO:0000313" key="1">
    <source>
        <dbReference type="EMBL" id="EME42553.1"/>
    </source>
</evidence>
<reference evidence="2" key="1">
    <citation type="journal article" date="2012" name="PLoS Genet.">
        <title>The genomes of the fungal plant pathogens Cladosporium fulvum and Dothistroma septosporum reveal adaptation to different hosts and lifestyles but also signatures of common ancestry.</title>
        <authorList>
            <person name="de Wit P.J.G.M."/>
            <person name="van der Burgt A."/>
            <person name="Oekmen B."/>
            <person name="Stergiopoulos I."/>
            <person name="Abd-Elsalam K.A."/>
            <person name="Aerts A.L."/>
            <person name="Bahkali A.H."/>
            <person name="Beenen H.G."/>
            <person name="Chettri P."/>
            <person name="Cox M.P."/>
            <person name="Datema E."/>
            <person name="de Vries R.P."/>
            <person name="Dhillon B."/>
            <person name="Ganley A.R."/>
            <person name="Griffiths S.A."/>
            <person name="Guo Y."/>
            <person name="Hamelin R.C."/>
            <person name="Henrissat B."/>
            <person name="Kabir M.S."/>
            <person name="Jashni M.K."/>
            <person name="Kema G."/>
            <person name="Klaubauf S."/>
            <person name="Lapidus A."/>
            <person name="Levasseur A."/>
            <person name="Lindquist E."/>
            <person name="Mehrabi R."/>
            <person name="Ohm R.A."/>
            <person name="Owen T.J."/>
            <person name="Salamov A."/>
            <person name="Schwelm A."/>
            <person name="Schijlen E."/>
            <person name="Sun H."/>
            <person name="van den Burg H.A."/>
            <person name="van Ham R.C.H.J."/>
            <person name="Zhang S."/>
            <person name="Goodwin S.B."/>
            <person name="Grigoriev I.V."/>
            <person name="Collemare J."/>
            <person name="Bradshaw R.E."/>
        </authorList>
    </citation>
    <scope>NUCLEOTIDE SEQUENCE [LARGE SCALE GENOMIC DNA]</scope>
    <source>
        <strain evidence="2">NZE10 / CBS 128990</strain>
    </source>
</reference>